<evidence type="ECO:0000313" key="2">
    <source>
        <dbReference type="EMBL" id="MBM6616916.1"/>
    </source>
</evidence>
<dbReference type="EMBL" id="JAFELM010000016">
    <property type="protein sequence ID" value="MBM6616916.1"/>
    <property type="molecule type" value="Genomic_DNA"/>
</dbReference>
<dbReference type="Proteomes" id="UP001518925">
    <property type="component" value="Unassembled WGS sequence"/>
</dbReference>
<feature type="transmembrane region" description="Helical" evidence="1">
    <location>
        <begin position="101"/>
        <end position="125"/>
    </location>
</feature>
<keyword evidence="1" id="KW-1133">Transmembrane helix</keyword>
<keyword evidence="3" id="KW-1185">Reference proteome</keyword>
<feature type="transmembrane region" description="Helical" evidence="1">
    <location>
        <begin position="239"/>
        <end position="265"/>
    </location>
</feature>
<sequence length="313" mass="35547">MGNTRVLTESAVTLALYSILLLMSLYVPILGLITFFLLALPFVVYTARRGWKNGSVLFIAATILTVLIGSLISIPIVILFGTSGVIIGYLYKLNKSRYEILAIGTIAFIVNLLLLYGILVSFMGIKPIEQFNVSAQHSLQTFQDKMSVWGQTLNENQIKQFEEAFELAPLLIPTVLVILATFLAFVTQLISTPILKRFNFKVEKWPPFREIKLPRSIIWYYLIVMILMMTQVIDKESVLYVGVINLFFVLELLMVIQGLSFIFFFSYHKKLSNGIPITILILSLFLPFLLYIVRIIGIIDLGFNIREEVKKSS</sequence>
<dbReference type="InterPro" id="IPR018710">
    <property type="entry name" value="DUF2232"/>
</dbReference>
<accession>A0ABS2DH80</accession>
<reference evidence="2 3" key="1">
    <citation type="submission" date="2021-02" db="EMBL/GenBank/DDBJ databases">
        <title>Bacillus sp. RD4P76, an endophyte from a halophyte.</title>
        <authorList>
            <person name="Sun J.-Q."/>
        </authorList>
    </citation>
    <scope>NUCLEOTIDE SEQUENCE [LARGE SCALE GENOMIC DNA]</scope>
    <source>
        <strain evidence="2 3">RD4P76</strain>
    </source>
</reference>
<feature type="transmembrane region" description="Helical" evidence="1">
    <location>
        <begin position="216"/>
        <end position="233"/>
    </location>
</feature>
<keyword evidence="1" id="KW-0472">Membrane</keyword>
<feature type="transmembrane region" description="Helical" evidence="1">
    <location>
        <begin position="277"/>
        <end position="299"/>
    </location>
</feature>
<evidence type="ECO:0000256" key="1">
    <source>
        <dbReference type="SAM" id="Phobius"/>
    </source>
</evidence>
<comment type="caution">
    <text evidence="2">The sequence shown here is derived from an EMBL/GenBank/DDBJ whole genome shotgun (WGS) entry which is preliminary data.</text>
</comment>
<feature type="transmembrane region" description="Helical" evidence="1">
    <location>
        <begin position="56"/>
        <end position="89"/>
    </location>
</feature>
<gene>
    <name evidence="2" type="ORF">JR050_04380</name>
</gene>
<feature type="transmembrane region" description="Helical" evidence="1">
    <location>
        <begin position="12"/>
        <end position="44"/>
    </location>
</feature>
<proteinExistence type="predicted"/>
<dbReference type="Pfam" id="PF09991">
    <property type="entry name" value="DUF2232"/>
    <property type="match status" value="1"/>
</dbReference>
<protein>
    <submittedName>
        <fullName evidence="2">YybS family protein</fullName>
    </submittedName>
</protein>
<feature type="transmembrane region" description="Helical" evidence="1">
    <location>
        <begin position="170"/>
        <end position="195"/>
    </location>
</feature>
<dbReference type="PANTHER" id="PTHR41324">
    <property type="entry name" value="MEMBRANE PROTEIN-RELATED"/>
    <property type="match status" value="1"/>
</dbReference>
<evidence type="ECO:0000313" key="3">
    <source>
        <dbReference type="Proteomes" id="UP001518925"/>
    </source>
</evidence>
<keyword evidence="1" id="KW-0812">Transmembrane</keyword>
<dbReference type="PANTHER" id="PTHR41324:SF1">
    <property type="entry name" value="DUF2232 DOMAIN-CONTAINING PROTEIN"/>
    <property type="match status" value="1"/>
</dbReference>
<organism evidence="2 3">
    <name type="scientific">Bacillus suaedaesalsae</name>
    <dbReference type="NCBI Taxonomy" id="2810349"/>
    <lineage>
        <taxon>Bacteria</taxon>
        <taxon>Bacillati</taxon>
        <taxon>Bacillota</taxon>
        <taxon>Bacilli</taxon>
        <taxon>Bacillales</taxon>
        <taxon>Bacillaceae</taxon>
        <taxon>Bacillus</taxon>
    </lineage>
</organism>
<dbReference type="RefSeq" id="WP_204202287.1">
    <property type="nucleotide sequence ID" value="NZ_JAFELM010000016.1"/>
</dbReference>
<name>A0ABS2DH80_9BACI</name>